<dbReference type="EMBL" id="UZAU01000700">
    <property type="status" value="NOT_ANNOTATED_CDS"/>
    <property type="molecule type" value="Genomic_DNA"/>
</dbReference>
<feature type="coiled-coil region" evidence="1">
    <location>
        <begin position="53"/>
        <end position="80"/>
    </location>
</feature>
<name>A0A803Q7M3_CANSA</name>
<evidence type="ECO:0000313" key="3">
    <source>
        <dbReference type="Proteomes" id="UP000596661"/>
    </source>
</evidence>
<keyword evidence="3" id="KW-1185">Reference proteome</keyword>
<evidence type="ECO:0000313" key="2">
    <source>
        <dbReference type="EnsemblPlants" id="cds.evm.model.08.1105"/>
    </source>
</evidence>
<proteinExistence type="predicted"/>
<dbReference type="Proteomes" id="UP000596661">
    <property type="component" value="Chromosome 8"/>
</dbReference>
<keyword evidence="1" id="KW-0175">Coiled coil</keyword>
<reference evidence="2" key="1">
    <citation type="submission" date="2018-11" db="EMBL/GenBank/DDBJ databases">
        <authorList>
            <person name="Grassa J C."/>
        </authorList>
    </citation>
    <scope>NUCLEOTIDE SEQUENCE [LARGE SCALE GENOMIC DNA]</scope>
</reference>
<evidence type="ECO:0000256" key="1">
    <source>
        <dbReference type="SAM" id="Coils"/>
    </source>
</evidence>
<dbReference type="EnsemblPlants" id="evm.model.08.1105">
    <property type="protein sequence ID" value="cds.evm.model.08.1105"/>
    <property type="gene ID" value="evm.TU.08.1105"/>
</dbReference>
<dbReference type="AlphaFoldDB" id="A0A803Q7M3"/>
<sequence>MAHNFIALQDKFVSDEFVFKVEGVPTDDLMPRSAELVAQFMTMFFQAFVDKDIEDLGKAKEKVEEKVKLLESRVGKLVHDLENEKEVRKKQYGQTISNYIYTTLSKLPNFDFKILGAEVVEIADGFC</sequence>
<protein>
    <submittedName>
        <fullName evidence="2">Uncharacterized protein</fullName>
    </submittedName>
</protein>
<dbReference type="Gramene" id="evm.model.08.1105">
    <property type="protein sequence ID" value="cds.evm.model.08.1105"/>
    <property type="gene ID" value="evm.TU.08.1105"/>
</dbReference>
<organism evidence="2 3">
    <name type="scientific">Cannabis sativa</name>
    <name type="common">Hemp</name>
    <name type="synonym">Marijuana</name>
    <dbReference type="NCBI Taxonomy" id="3483"/>
    <lineage>
        <taxon>Eukaryota</taxon>
        <taxon>Viridiplantae</taxon>
        <taxon>Streptophyta</taxon>
        <taxon>Embryophyta</taxon>
        <taxon>Tracheophyta</taxon>
        <taxon>Spermatophyta</taxon>
        <taxon>Magnoliopsida</taxon>
        <taxon>eudicotyledons</taxon>
        <taxon>Gunneridae</taxon>
        <taxon>Pentapetalae</taxon>
        <taxon>rosids</taxon>
        <taxon>fabids</taxon>
        <taxon>Rosales</taxon>
        <taxon>Cannabaceae</taxon>
        <taxon>Cannabis</taxon>
    </lineage>
</organism>
<reference evidence="2" key="2">
    <citation type="submission" date="2021-03" db="UniProtKB">
        <authorList>
            <consortium name="EnsemblPlants"/>
        </authorList>
    </citation>
    <scope>IDENTIFICATION</scope>
</reference>
<accession>A0A803Q7M3</accession>